<dbReference type="Pfam" id="PF02892">
    <property type="entry name" value="zf-BED"/>
    <property type="match status" value="1"/>
</dbReference>
<keyword evidence="2" id="KW-0479">Metal-binding</keyword>
<proteinExistence type="predicted"/>
<dbReference type="GO" id="GO:0003677">
    <property type="term" value="F:DNA binding"/>
    <property type="evidence" value="ECO:0007669"/>
    <property type="project" value="InterPro"/>
</dbReference>
<evidence type="ECO:0000313" key="10">
    <source>
        <dbReference type="Proteomes" id="UP001152795"/>
    </source>
</evidence>
<evidence type="ECO:0000313" key="9">
    <source>
        <dbReference type="EMBL" id="CAB4031193.1"/>
    </source>
</evidence>
<keyword evidence="4" id="KW-0862">Zinc</keyword>
<dbReference type="SUPFAM" id="SSF140996">
    <property type="entry name" value="Hermes dimerisation domain"/>
    <property type="match status" value="1"/>
</dbReference>
<dbReference type="SUPFAM" id="SSF53098">
    <property type="entry name" value="Ribonuclease H-like"/>
    <property type="match status" value="1"/>
</dbReference>
<dbReference type="GO" id="GO:0009791">
    <property type="term" value="P:post-embryonic development"/>
    <property type="evidence" value="ECO:0007669"/>
    <property type="project" value="UniProtKB-ARBA"/>
</dbReference>
<protein>
    <submittedName>
        <fullName evidence="9">Zinc finger BED domain-containing 1-like</fullName>
    </submittedName>
</protein>
<dbReference type="InterPro" id="IPR052035">
    <property type="entry name" value="ZnF_BED_domain_contain"/>
</dbReference>
<dbReference type="EMBL" id="CACRXK020017428">
    <property type="protein sequence ID" value="CAB4031193.1"/>
    <property type="molecule type" value="Genomic_DNA"/>
</dbReference>
<dbReference type="OrthoDB" id="1607513at2759"/>
<dbReference type="Proteomes" id="UP001152795">
    <property type="component" value="Unassembled WGS sequence"/>
</dbReference>
<comment type="caution">
    <text evidence="9">The sequence shown here is derived from an EMBL/GenBank/DDBJ whole genome shotgun (WGS) entry which is preliminary data.</text>
</comment>
<keyword evidence="5" id="KW-0805">Transcription regulation</keyword>
<evidence type="ECO:0000256" key="5">
    <source>
        <dbReference type="ARBA" id="ARBA00023015"/>
    </source>
</evidence>
<keyword evidence="7" id="KW-0539">Nucleus</keyword>
<dbReference type="Gene3D" id="1.10.10.1070">
    <property type="entry name" value="Zinc finger, BED domain-containing"/>
    <property type="match status" value="1"/>
</dbReference>
<reference evidence="9" key="1">
    <citation type="submission" date="2020-04" db="EMBL/GenBank/DDBJ databases">
        <authorList>
            <person name="Alioto T."/>
            <person name="Alioto T."/>
            <person name="Gomez Garrido J."/>
        </authorList>
    </citation>
    <scope>NUCLEOTIDE SEQUENCE</scope>
    <source>
        <strain evidence="9">A484AB</strain>
    </source>
</reference>
<dbReference type="InterPro" id="IPR012337">
    <property type="entry name" value="RNaseH-like_sf"/>
</dbReference>
<dbReference type="GO" id="GO:0008270">
    <property type="term" value="F:zinc ion binding"/>
    <property type="evidence" value="ECO:0007669"/>
    <property type="project" value="UniProtKB-KW"/>
</dbReference>
<comment type="subcellular location">
    <subcellularLocation>
        <location evidence="1">Nucleus</location>
    </subcellularLocation>
</comment>
<evidence type="ECO:0000256" key="8">
    <source>
        <dbReference type="SAM" id="MobiDB-lite"/>
    </source>
</evidence>
<dbReference type="PANTHER" id="PTHR46481:SF10">
    <property type="entry name" value="ZINC FINGER BED DOMAIN-CONTAINING PROTEIN 39"/>
    <property type="match status" value="1"/>
</dbReference>
<dbReference type="GO" id="GO:0005634">
    <property type="term" value="C:nucleus"/>
    <property type="evidence" value="ECO:0007669"/>
    <property type="project" value="UniProtKB-SubCell"/>
</dbReference>
<evidence type="ECO:0000256" key="3">
    <source>
        <dbReference type="ARBA" id="ARBA00022771"/>
    </source>
</evidence>
<sequence>MSRRGSDVWNHFVAENQTSAKCKHCDATIRRHGNTTNLREHLMRRHSNVYQPTASTSAGCSSVTSFFQKKIDLSGGKAKEITAHIANVCVKDLRPFSIVKDTGFRNLIAHAWPTYQIPNQETIRQLVMLRHTAGIQALKSELEKLKSDISITTDGWTSMAQDSYCTITVHFLREWEMTCKVLATRASLDRHTAVNLAAEVNNTMKEFGLEHRVFACIHNNAANVNLAGQMINGTKDRPIAFNIGCAAHSLNLSIGDAMKKGVDQPFENMVAAARRLVGHFKMSSLATNGLRTKVKEMLSSEHHGKGLIQDVSTRWNSTFYMLGRLSLLRWPVVAVLSDQSLTKPQEARVLDMPAKSWKLAEEIIPVLRKVELATVLFSSQSKTTSGVVLPAITGLVEQLKAMTFECAVTDGRRRATTPPGQNFRDTLVQSLTERFFLDQLDVTYEETNTCELVPFYLLASFMDPRFRNLSFLSEHERHALAKFASKTVKAMPSLPTSSGAASSTSEPEVFPPPKKSKSEVAMEELLGKGKSRNPHAKKNLKRKRIERLIKRYSN</sequence>
<feature type="compositionally biased region" description="Basic residues" evidence="8">
    <location>
        <begin position="529"/>
        <end position="544"/>
    </location>
</feature>
<dbReference type="InterPro" id="IPR036236">
    <property type="entry name" value="Znf_C2H2_sf"/>
</dbReference>
<dbReference type="InterPro" id="IPR003656">
    <property type="entry name" value="Znf_BED"/>
</dbReference>
<dbReference type="PROSITE" id="PS50808">
    <property type="entry name" value="ZF_BED"/>
    <property type="match status" value="1"/>
</dbReference>
<keyword evidence="3" id="KW-0863">Zinc-finger</keyword>
<organism evidence="9 10">
    <name type="scientific">Paramuricea clavata</name>
    <name type="common">Red gorgonian</name>
    <name type="synonym">Violescent sea-whip</name>
    <dbReference type="NCBI Taxonomy" id="317549"/>
    <lineage>
        <taxon>Eukaryota</taxon>
        <taxon>Metazoa</taxon>
        <taxon>Cnidaria</taxon>
        <taxon>Anthozoa</taxon>
        <taxon>Octocorallia</taxon>
        <taxon>Malacalcyonacea</taxon>
        <taxon>Plexauridae</taxon>
        <taxon>Paramuricea</taxon>
    </lineage>
</organism>
<dbReference type="SMART" id="SM00614">
    <property type="entry name" value="ZnF_BED"/>
    <property type="match status" value="1"/>
</dbReference>
<evidence type="ECO:0000256" key="6">
    <source>
        <dbReference type="ARBA" id="ARBA00023163"/>
    </source>
</evidence>
<feature type="compositionally biased region" description="Polar residues" evidence="8">
    <location>
        <begin position="494"/>
        <end position="506"/>
    </location>
</feature>
<gene>
    <name evidence="9" type="ORF">PACLA_8A052310</name>
</gene>
<accession>A0A7D9LIN7</accession>
<feature type="region of interest" description="Disordered" evidence="8">
    <location>
        <begin position="491"/>
        <end position="544"/>
    </location>
</feature>
<dbReference type="SUPFAM" id="SSF57667">
    <property type="entry name" value="beta-beta-alpha zinc fingers"/>
    <property type="match status" value="1"/>
</dbReference>
<dbReference type="PANTHER" id="PTHR46481">
    <property type="entry name" value="ZINC FINGER BED DOMAIN-CONTAINING PROTEIN 4"/>
    <property type="match status" value="1"/>
</dbReference>
<evidence type="ECO:0000256" key="7">
    <source>
        <dbReference type="ARBA" id="ARBA00023242"/>
    </source>
</evidence>
<evidence type="ECO:0000256" key="4">
    <source>
        <dbReference type="ARBA" id="ARBA00022833"/>
    </source>
</evidence>
<evidence type="ECO:0000256" key="2">
    <source>
        <dbReference type="ARBA" id="ARBA00022723"/>
    </source>
</evidence>
<keyword evidence="6" id="KW-0804">Transcription</keyword>
<name>A0A7D9LIN7_PARCT</name>
<evidence type="ECO:0000256" key="1">
    <source>
        <dbReference type="ARBA" id="ARBA00004123"/>
    </source>
</evidence>
<dbReference type="AlphaFoldDB" id="A0A7D9LIN7"/>
<keyword evidence="10" id="KW-1185">Reference proteome</keyword>